<proteinExistence type="predicted"/>
<name>A0A3N4Q174_9BACT</name>
<reference evidence="1 2" key="1">
    <citation type="submission" date="2018-11" db="EMBL/GenBank/DDBJ databases">
        <title>Chitinophaga lutea sp.nov., isolate from arsenic contaminated soil.</title>
        <authorList>
            <person name="Zong Y."/>
        </authorList>
    </citation>
    <scope>NUCLEOTIDE SEQUENCE [LARGE SCALE GENOMIC DNA]</scope>
    <source>
        <strain evidence="1 2">ZY74</strain>
    </source>
</reference>
<gene>
    <name evidence="1" type="ORF">EGT74_07400</name>
</gene>
<organism evidence="1 2">
    <name type="scientific">Chitinophaga lutea</name>
    <dbReference type="NCBI Taxonomy" id="2488634"/>
    <lineage>
        <taxon>Bacteria</taxon>
        <taxon>Pseudomonadati</taxon>
        <taxon>Bacteroidota</taxon>
        <taxon>Chitinophagia</taxon>
        <taxon>Chitinophagales</taxon>
        <taxon>Chitinophagaceae</taxon>
        <taxon>Chitinophaga</taxon>
    </lineage>
</organism>
<evidence type="ECO:0000313" key="2">
    <source>
        <dbReference type="Proteomes" id="UP000278351"/>
    </source>
</evidence>
<keyword evidence="2" id="KW-1185">Reference proteome</keyword>
<dbReference type="Proteomes" id="UP000278351">
    <property type="component" value="Unassembled WGS sequence"/>
</dbReference>
<dbReference type="AlphaFoldDB" id="A0A3N4Q174"/>
<evidence type="ECO:0000313" key="1">
    <source>
        <dbReference type="EMBL" id="RPE13345.1"/>
    </source>
</evidence>
<dbReference type="EMBL" id="RPDH01000001">
    <property type="protein sequence ID" value="RPE13345.1"/>
    <property type="molecule type" value="Genomic_DNA"/>
</dbReference>
<accession>A0A3N4Q174</accession>
<protein>
    <submittedName>
        <fullName evidence="1">Uncharacterized protein</fullName>
    </submittedName>
</protein>
<sequence>MSGGGFEYVGFPLFPETGEHSFKKDTKSHNGGNFHQNKRSFRDGMTFFNDLGAKKQGCKNTAPKNFNHIFIEKPSTNFNNLEVTLISEFVNAIFFLVNVAKSTLNDDANNPLTSEKHLQDNFKTIFYRLLPAPPAG</sequence>
<comment type="caution">
    <text evidence="1">The sequence shown here is derived from an EMBL/GenBank/DDBJ whole genome shotgun (WGS) entry which is preliminary data.</text>
</comment>